<reference evidence="3" key="2">
    <citation type="journal article" date="2023" name="IMA Fungus">
        <title>Comparative genomic study of the Penicillium genus elucidates a diverse pangenome and 15 lateral gene transfer events.</title>
        <authorList>
            <person name="Petersen C."/>
            <person name="Sorensen T."/>
            <person name="Nielsen M.R."/>
            <person name="Sondergaard T.E."/>
            <person name="Sorensen J.L."/>
            <person name="Fitzpatrick D.A."/>
            <person name="Frisvad J.C."/>
            <person name="Nielsen K.L."/>
        </authorList>
    </citation>
    <scope>NUCLEOTIDE SEQUENCE</scope>
    <source>
        <strain evidence="3">IBT 30069</strain>
    </source>
</reference>
<name>A0A9W9F759_9EURO</name>
<dbReference type="Proteomes" id="UP001149165">
    <property type="component" value="Unassembled WGS sequence"/>
</dbReference>
<comment type="caution">
    <text evidence="3">The sequence shown here is derived from an EMBL/GenBank/DDBJ whole genome shotgun (WGS) entry which is preliminary data.</text>
</comment>
<evidence type="ECO:0000256" key="2">
    <source>
        <dbReference type="SAM" id="SignalP"/>
    </source>
</evidence>
<dbReference type="OrthoDB" id="1600564at2759"/>
<dbReference type="AlphaFoldDB" id="A0A9W9F759"/>
<dbReference type="Gene3D" id="3.40.50.1110">
    <property type="entry name" value="SGNH hydrolase"/>
    <property type="match status" value="1"/>
</dbReference>
<dbReference type="InterPro" id="IPR001087">
    <property type="entry name" value="GDSL"/>
</dbReference>
<dbReference type="CDD" id="cd01846">
    <property type="entry name" value="fatty_acyltransferase_like"/>
    <property type="match status" value="1"/>
</dbReference>
<dbReference type="PANTHER" id="PTHR45648">
    <property type="entry name" value="GDSL LIPASE/ACYLHYDROLASE FAMILY PROTEIN (AFU_ORTHOLOGUE AFUA_4G14700)"/>
    <property type="match status" value="1"/>
</dbReference>
<keyword evidence="4" id="KW-1185">Reference proteome</keyword>
<evidence type="ECO:0000313" key="3">
    <source>
        <dbReference type="EMBL" id="KAJ5094835.1"/>
    </source>
</evidence>
<feature type="chain" id="PRO_5040796224" evidence="2">
    <location>
        <begin position="20"/>
        <end position="296"/>
    </location>
</feature>
<gene>
    <name evidence="3" type="ORF">N7456_010696</name>
</gene>
<dbReference type="InterPro" id="IPR036514">
    <property type="entry name" value="SGNH_hydro_sf"/>
</dbReference>
<evidence type="ECO:0000313" key="4">
    <source>
        <dbReference type="Proteomes" id="UP001149165"/>
    </source>
</evidence>
<dbReference type="PANTHER" id="PTHR45648:SF22">
    <property type="entry name" value="GDSL LIPASE_ACYLHYDROLASE FAMILY PROTEIN (AFU_ORTHOLOGUE AFUA_4G14700)"/>
    <property type="match status" value="1"/>
</dbReference>
<dbReference type="InterPro" id="IPR051058">
    <property type="entry name" value="GDSL_Est/Lipase"/>
</dbReference>
<keyword evidence="2" id="KW-0732">Signal</keyword>
<feature type="signal peptide" evidence="2">
    <location>
        <begin position="1"/>
        <end position="19"/>
    </location>
</feature>
<organism evidence="3 4">
    <name type="scientific">Penicillium angulare</name>
    <dbReference type="NCBI Taxonomy" id="116970"/>
    <lineage>
        <taxon>Eukaryota</taxon>
        <taxon>Fungi</taxon>
        <taxon>Dikarya</taxon>
        <taxon>Ascomycota</taxon>
        <taxon>Pezizomycotina</taxon>
        <taxon>Eurotiomycetes</taxon>
        <taxon>Eurotiomycetidae</taxon>
        <taxon>Eurotiales</taxon>
        <taxon>Aspergillaceae</taxon>
        <taxon>Penicillium</taxon>
    </lineage>
</organism>
<protein>
    <submittedName>
        <fullName evidence="3">Acetylesterase</fullName>
    </submittedName>
</protein>
<reference evidence="3" key="1">
    <citation type="submission" date="2022-11" db="EMBL/GenBank/DDBJ databases">
        <authorList>
            <person name="Petersen C."/>
        </authorList>
    </citation>
    <scope>NUCLEOTIDE SEQUENCE</scope>
    <source>
        <strain evidence="3">IBT 30069</strain>
    </source>
</reference>
<keyword evidence="1" id="KW-0378">Hydrolase</keyword>
<dbReference type="SUPFAM" id="SSF52266">
    <property type="entry name" value="SGNH hydrolase"/>
    <property type="match status" value="1"/>
</dbReference>
<accession>A0A9W9F759</accession>
<dbReference type="EMBL" id="JAPQKH010000006">
    <property type="protein sequence ID" value="KAJ5094835.1"/>
    <property type="molecule type" value="Genomic_DNA"/>
</dbReference>
<sequence length="296" mass="32569">MKFHSVCMAASLVVAGAVASPVTRERPPTYFFTFGDSYSMTSFNIYGVQPTPGNPMGNPALGTGTTGGGINWIGDLTAVDNETLILSYNLAVGGATLDNQIINAGVEDMTTQVATFLSYYGDKPGIAPWASDDTVFGFWIGINDVGWAYSSQNATTIVPMLMAQYKSLVEQIYAKGGRKFLFLNVPPTSRSPFILEYGLAASQEHAAWLAVFNEYLKLMILGFQDEHPEVKTVLYNSWNFMTKILDNPTKYHYPNSTCIDSDGTTCIWWNSYHPGLKYHALQAADMKSHLEPFGAW</sequence>
<evidence type="ECO:0000256" key="1">
    <source>
        <dbReference type="ARBA" id="ARBA00022801"/>
    </source>
</evidence>
<dbReference type="GO" id="GO:0016788">
    <property type="term" value="F:hydrolase activity, acting on ester bonds"/>
    <property type="evidence" value="ECO:0007669"/>
    <property type="project" value="InterPro"/>
</dbReference>
<proteinExistence type="predicted"/>
<dbReference type="Pfam" id="PF00657">
    <property type="entry name" value="Lipase_GDSL"/>
    <property type="match status" value="1"/>
</dbReference>